<dbReference type="STRING" id="1301098.PKB_2362"/>
<dbReference type="PATRIC" id="fig|1301098.3.peg.2367"/>
<organism evidence="2 3">
    <name type="scientific">Pseudomonas knackmussii (strain DSM 6978 / CCUG 54928 / LMG 23759 / B13)</name>
    <dbReference type="NCBI Taxonomy" id="1301098"/>
    <lineage>
        <taxon>Bacteria</taxon>
        <taxon>Pseudomonadati</taxon>
        <taxon>Pseudomonadota</taxon>
        <taxon>Gammaproteobacteria</taxon>
        <taxon>Pseudomonadales</taxon>
        <taxon>Pseudomonadaceae</taxon>
        <taxon>Pseudomonas</taxon>
    </lineage>
</organism>
<feature type="domain" description="DUF4440" evidence="1">
    <location>
        <begin position="8"/>
        <end position="116"/>
    </location>
</feature>
<dbReference type="HOGENOM" id="CLU_141608_1_2_6"/>
<protein>
    <recommendedName>
        <fullName evidence="1">DUF4440 domain-containing protein</fullName>
    </recommendedName>
</protein>
<reference evidence="2 3" key="2">
    <citation type="submission" date="2014-05" db="EMBL/GenBank/DDBJ databases">
        <title>Genome sequence of the 3-chlorobenzoate degrading bacterium Pseudomonas knackmussii B13 shows multiple evidence for horizontal gene transfer.</title>
        <authorList>
            <person name="Miyazaki R."/>
            <person name="Bertelli C."/>
            <person name="Falquet L."/>
            <person name="Robinson-Rechavi M."/>
            <person name="Gharib W."/>
            <person name="Roy S."/>
            <person name="Van der Meer J.R."/>
        </authorList>
    </citation>
    <scope>NUCLEOTIDE SEQUENCE [LARGE SCALE GENOMIC DNA]</scope>
    <source>
        <strain evidence="2 3">B13</strain>
    </source>
</reference>
<dbReference type="EMBL" id="HG322950">
    <property type="protein sequence ID" value="CDF83709.1"/>
    <property type="molecule type" value="Genomic_DNA"/>
</dbReference>
<dbReference type="OrthoDB" id="5146008at2"/>
<name>A0A024HGE7_PSEKB</name>
<proteinExistence type="predicted"/>
<sequence>MSEIRDQLLALEQERQRALVEEDHARLDTLFADDLLYVHTTGLVQDKAQYLEYARNAVRYLAVERGELQVRLFGDGLALMSGPQCNLLQKRGGGEPVRAEGFATQLWVKEEDGWRIASFHGTRAPA</sequence>
<dbReference type="InterPro" id="IPR027843">
    <property type="entry name" value="DUF4440"/>
</dbReference>
<dbReference type="KEGG" id="pkc:PKB_2362"/>
<dbReference type="SUPFAM" id="SSF54427">
    <property type="entry name" value="NTF2-like"/>
    <property type="match status" value="1"/>
</dbReference>
<dbReference type="Proteomes" id="UP000025241">
    <property type="component" value="Chromosome I"/>
</dbReference>
<gene>
    <name evidence="2" type="ORF">PKB_2362</name>
</gene>
<dbReference type="RefSeq" id="WP_043251882.1">
    <property type="nucleotide sequence ID" value="NZ_HG322950.1"/>
</dbReference>
<evidence type="ECO:0000259" key="1">
    <source>
        <dbReference type="Pfam" id="PF14534"/>
    </source>
</evidence>
<evidence type="ECO:0000313" key="2">
    <source>
        <dbReference type="EMBL" id="CDF83709.1"/>
    </source>
</evidence>
<dbReference type="Pfam" id="PF14534">
    <property type="entry name" value="DUF4440"/>
    <property type="match status" value="1"/>
</dbReference>
<dbReference type="Gene3D" id="3.10.450.50">
    <property type="match status" value="1"/>
</dbReference>
<accession>A0A024HGE7</accession>
<dbReference type="eggNOG" id="COG4319">
    <property type="taxonomic scope" value="Bacteria"/>
</dbReference>
<dbReference type="AlphaFoldDB" id="A0A024HGE7"/>
<dbReference type="InterPro" id="IPR032710">
    <property type="entry name" value="NTF2-like_dom_sf"/>
</dbReference>
<evidence type="ECO:0000313" key="3">
    <source>
        <dbReference type="Proteomes" id="UP000025241"/>
    </source>
</evidence>
<keyword evidence="3" id="KW-1185">Reference proteome</keyword>
<reference evidence="2 3" key="1">
    <citation type="submission" date="2013-03" db="EMBL/GenBank/DDBJ databases">
        <authorList>
            <person name="Linke B."/>
        </authorList>
    </citation>
    <scope>NUCLEOTIDE SEQUENCE [LARGE SCALE GENOMIC DNA]</scope>
    <source>
        <strain evidence="2 3">B13</strain>
    </source>
</reference>